<dbReference type="EMBL" id="FNQR01000024">
    <property type="protein sequence ID" value="SEB18078.1"/>
    <property type="molecule type" value="Genomic_DNA"/>
</dbReference>
<dbReference type="PANTHER" id="PTHR45663:SF6">
    <property type="entry name" value="THIOREDOXIN-LIKE PROTEIN YDBP"/>
    <property type="match status" value="1"/>
</dbReference>
<dbReference type="SUPFAM" id="SSF52833">
    <property type="entry name" value="Thioredoxin-like"/>
    <property type="match status" value="1"/>
</dbReference>
<sequence length="105" mass="12040">MEAIKAEEVFDEIIEKNEPVIIKVEGAGCPDCIVMDMFIGEIIEEYQQYEWYKVNRDELPDIASRYDVMGIPSILLFQNGKKQAHLHSVDAKTPEEVQAFLHANL</sequence>
<evidence type="ECO:0000259" key="1">
    <source>
        <dbReference type="PROSITE" id="PS51352"/>
    </source>
</evidence>
<proteinExistence type="predicted"/>
<dbReference type="PANTHER" id="PTHR45663">
    <property type="entry name" value="GEO12009P1"/>
    <property type="match status" value="1"/>
</dbReference>
<dbReference type="GO" id="GO:0045454">
    <property type="term" value="P:cell redox homeostasis"/>
    <property type="evidence" value="ECO:0007669"/>
    <property type="project" value="TreeGrafter"/>
</dbReference>
<dbReference type="Gene3D" id="3.40.30.10">
    <property type="entry name" value="Glutaredoxin"/>
    <property type="match status" value="1"/>
</dbReference>
<dbReference type="Pfam" id="PF00085">
    <property type="entry name" value="Thioredoxin"/>
    <property type="match status" value="1"/>
</dbReference>
<reference evidence="2 3" key="1">
    <citation type="submission" date="2016-10" db="EMBL/GenBank/DDBJ databases">
        <authorList>
            <person name="de Groot N.N."/>
        </authorList>
    </citation>
    <scope>NUCLEOTIDE SEQUENCE [LARGE SCALE GENOMIC DNA]</scope>
    <source>
        <strain evidence="2 3">CCM7597</strain>
    </source>
</reference>
<dbReference type="GO" id="GO:0015035">
    <property type="term" value="F:protein-disulfide reductase activity"/>
    <property type="evidence" value="ECO:0007669"/>
    <property type="project" value="TreeGrafter"/>
</dbReference>
<dbReference type="InterPro" id="IPR013766">
    <property type="entry name" value="Thioredoxin_domain"/>
</dbReference>
<dbReference type="Proteomes" id="UP000198584">
    <property type="component" value="Unassembled WGS sequence"/>
</dbReference>
<dbReference type="OrthoDB" id="7629852at2"/>
<protein>
    <submittedName>
        <fullName evidence="2">Thioredoxin</fullName>
    </submittedName>
</protein>
<accession>A0A1H4HAI9</accession>
<dbReference type="RefSeq" id="WP_093046672.1">
    <property type="nucleotide sequence ID" value="NZ_FNQR01000024.1"/>
</dbReference>
<dbReference type="PROSITE" id="PS51352">
    <property type="entry name" value="THIOREDOXIN_2"/>
    <property type="match status" value="1"/>
</dbReference>
<gene>
    <name evidence="2" type="ORF">SAMN05421743_12422</name>
</gene>
<evidence type="ECO:0000313" key="2">
    <source>
        <dbReference type="EMBL" id="SEB18078.1"/>
    </source>
</evidence>
<dbReference type="GO" id="GO:0005829">
    <property type="term" value="C:cytosol"/>
    <property type="evidence" value="ECO:0007669"/>
    <property type="project" value="TreeGrafter"/>
</dbReference>
<keyword evidence="3" id="KW-1185">Reference proteome</keyword>
<name>A0A1H4HAI9_9BACI</name>
<dbReference type="CDD" id="cd02947">
    <property type="entry name" value="TRX_family"/>
    <property type="match status" value="1"/>
</dbReference>
<feature type="domain" description="Thioredoxin" evidence="1">
    <location>
        <begin position="1"/>
        <end position="105"/>
    </location>
</feature>
<organism evidence="2 3">
    <name type="scientific">Thalassobacillus cyri</name>
    <dbReference type="NCBI Taxonomy" id="571932"/>
    <lineage>
        <taxon>Bacteria</taxon>
        <taxon>Bacillati</taxon>
        <taxon>Bacillota</taxon>
        <taxon>Bacilli</taxon>
        <taxon>Bacillales</taxon>
        <taxon>Bacillaceae</taxon>
        <taxon>Thalassobacillus</taxon>
    </lineage>
</organism>
<dbReference type="InterPro" id="IPR036249">
    <property type="entry name" value="Thioredoxin-like_sf"/>
</dbReference>
<evidence type="ECO:0000313" key="3">
    <source>
        <dbReference type="Proteomes" id="UP000198584"/>
    </source>
</evidence>
<dbReference type="AlphaFoldDB" id="A0A1H4HAI9"/>
<dbReference type="STRING" id="571932.SAMN05421743_12422"/>